<evidence type="ECO:0000256" key="3">
    <source>
        <dbReference type="ARBA" id="ARBA00022840"/>
    </source>
</evidence>
<dbReference type="CDD" id="cd00071">
    <property type="entry name" value="GMPK"/>
    <property type="match status" value="1"/>
</dbReference>
<name>A0A9P8C647_9HELO</name>
<keyword evidence="2" id="KW-0547">Nucleotide-binding</keyword>
<evidence type="ECO:0000256" key="2">
    <source>
        <dbReference type="ARBA" id="ARBA00022741"/>
    </source>
</evidence>
<dbReference type="Pfam" id="PF00625">
    <property type="entry name" value="Guanylate_kin"/>
    <property type="match status" value="1"/>
</dbReference>
<reference evidence="6" key="1">
    <citation type="journal article" date="2021" name="IMA Fungus">
        <title>Genomic characterization of three marine fungi, including Emericellopsis atlantica sp. nov. with signatures of a generalist lifestyle and marine biomass degradation.</title>
        <authorList>
            <person name="Hagestad O.C."/>
            <person name="Hou L."/>
            <person name="Andersen J.H."/>
            <person name="Hansen E.H."/>
            <person name="Altermark B."/>
            <person name="Li C."/>
            <person name="Kuhnert E."/>
            <person name="Cox R.J."/>
            <person name="Crous P.W."/>
            <person name="Spatafora J.W."/>
            <person name="Lail K."/>
            <person name="Amirebrahimi M."/>
            <person name="Lipzen A."/>
            <person name="Pangilinan J."/>
            <person name="Andreopoulos W."/>
            <person name="Hayes R.D."/>
            <person name="Ng V."/>
            <person name="Grigoriev I.V."/>
            <person name="Jackson S.A."/>
            <person name="Sutton T.D.S."/>
            <person name="Dobson A.D.W."/>
            <person name="Rama T."/>
        </authorList>
    </citation>
    <scope>NUCLEOTIDE SEQUENCE</scope>
    <source>
        <strain evidence="6">TRa018bII</strain>
    </source>
</reference>
<dbReference type="InterPro" id="IPR008144">
    <property type="entry name" value="Guanylate_kin-like_dom"/>
</dbReference>
<feature type="compositionally biased region" description="Polar residues" evidence="4">
    <location>
        <begin position="808"/>
        <end position="818"/>
    </location>
</feature>
<evidence type="ECO:0000259" key="5">
    <source>
        <dbReference type="PROSITE" id="PS50052"/>
    </source>
</evidence>
<dbReference type="EMBL" id="MU251436">
    <property type="protein sequence ID" value="KAG9235274.1"/>
    <property type="molecule type" value="Genomic_DNA"/>
</dbReference>
<dbReference type="Proteomes" id="UP000824998">
    <property type="component" value="Unassembled WGS sequence"/>
</dbReference>
<dbReference type="GO" id="GO:0004385">
    <property type="term" value="F:GMP kinase activity"/>
    <property type="evidence" value="ECO:0007669"/>
    <property type="project" value="UniProtKB-EC"/>
</dbReference>
<evidence type="ECO:0000313" key="7">
    <source>
        <dbReference type="Proteomes" id="UP000824998"/>
    </source>
</evidence>
<dbReference type="InterPro" id="IPR021861">
    <property type="entry name" value="THO_THOC1"/>
</dbReference>
<organism evidence="6 7">
    <name type="scientific">Amylocarpus encephaloides</name>
    <dbReference type="NCBI Taxonomy" id="45428"/>
    <lineage>
        <taxon>Eukaryota</taxon>
        <taxon>Fungi</taxon>
        <taxon>Dikarya</taxon>
        <taxon>Ascomycota</taxon>
        <taxon>Pezizomycotina</taxon>
        <taxon>Leotiomycetes</taxon>
        <taxon>Helotiales</taxon>
        <taxon>Helotiales incertae sedis</taxon>
        <taxon>Amylocarpus</taxon>
    </lineage>
</organism>
<dbReference type="InterPro" id="IPR020590">
    <property type="entry name" value="Guanylate_kinase_CS"/>
</dbReference>
<dbReference type="AlphaFoldDB" id="A0A9P8C647"/>
<dbReference type="GO" id="GO:0003746">
    <property type="term" value="F:translation elongation factor activity"/>
    <property type="evidence" value="ECO:0007669"/>
    <property type="project" value="UniProtKB-KW"/>
</dbReference>
<dbReference type="GO" id="GO:0005524">
    <property type="term" value="F:ATP binding"/>
    <property type="evidence" value="ECO:0007669"/>
    <property type="project" value="UniProtKB-KW"/>
</dbReference>
<dbReference type="InterPro" id="IPR017665">
    <property type="entry name" value="Guanylate_kinase"/>
</dbReference>
<dbReference type="InterPro" id="IPR027417">
    <property type="entry name" value="P-loop_NTPase"/>
</dbReference>
<keyword evidence="6" id="KW-0648">Protein biosynthesis</keyword>
<protein>
    <recommendedName>
        <fullName evidence="1">guanylate kinase</fullName>
        <ecNumber evidence="1">2.7.4.8</ecNumber>
    </recommendedName>
</protein>
<feature type="region of interest" description="Disordered" evidence="4">
    <location>
        <begin position="796"/>
        <end position="818"/>
    </location>
</feature>
<dbReference type="Pfam" id="PF11957">
    <property type="entry name" value="efThoc1"/>
    <property type="match status" value="1"/>
</dbReference>
<comment type="caution">
    <text evidence="6">The sequence shown here is derived from an EMBL/GenBank/DDBJ whole genome shotgun (WGS) entry which is preliminary data.</text>
</comment>
<dbReference type="PANTHER" id="PTHR13265">
    <property type="entry name" value="THO COMPLEX SUBUNIT 1"/>
    <property type="match status" value="1"/>
</dbReference>
<feature type="domain" description="Guanylate kinase-like" evidence="5">
    <location>
        <begin position="611"/>
        <end position="793"/>
    </location>
</feature>
<dbReference type="PROSITE" id="PS00856">
    <property type="entry name" value="GUANYLATE_KINASE_1"/>
    <property type="match status" value="1"/>
</dbReference>
<dbReference type="SMART" id="SM00072">
    <property type="entry name" value="GuKc"/>
    <property type="match status" value="1"/>
</dbReference>
<sequence length="818" mass="92587">MEGHGVQAVCDFDELLQEMLQKAREVKPTNTVEPPLNKPDLGDLFNRINTLFASLPTPEVKKRSQYAIIETAARDAYYHFLANTTIDAPEFVGVWHLLDIISILSDDEQSDPALLFWLVEELLDSQTITGCGKVFDYLESRRDRITKKHFLQKQLVILRSCNELLRRLSRAEDTAFCGRVFIFLFQSFPLGDKSSVNLRGEFHTENVTTYDECPEGMEVDSDNKVADSTLKVPVNDATSSQKPTEGSNGLTPTGGNQLSMDQLYPLFWSMQKNFSQPKNLFDKETFFHFKSAVEATTAMFESVVQRQSGGRAAKHTEESRRSPKRKRDQGGDDLANAFNPKYLTSRDLFELEVRDISFRRHILIQILIVLDFLLSLSPDAKEKLSKATLPPNPNKSVMYADFALSPEDTKWAEATKTLVLDFLKSNRELDGAHFHRMIESVLSRDKNWVRWKIENCPSIARDGITPEEYTAIKAAARKAAANKRIRPTPLGSLNLNFLSDSNAQAGLERLKDPKRYQIPAVNSFKSKIELDDMDIEMAMTDADKNSAIESKASKSWRALRIASTTSLAAFDKIERSDKIDEVFTFIKSQDPIISTEEDKVDLEDTMFPKDKRPIIIAGPSGVGKSVLIKMLMEKHPKALERKVSHTTRTPREGEVDGQHYHFITKETHSMMRDGDELLEYNNYNGNDYGTSRKVVKDITAKGKVPVMEMEHHGIQQTRDNGFTARFIFIAPPSMSGLETRLRKRSSDSDEEIQGRLKIAQDEIDQSKLEGSYDTTFVNDQLEETYKQLETYIFEHDDSAKDAPAASSTEVNMADSSTS</sequence>
<dbReference type="NCBIfam" id="TIGR03263">
    <property type="entry name" value="guanyl_kin"/>
    <property type="match status" value="1"/>
</dbReference>
<dbReference type="OrthoDB" id="10257415at2759"/>
<feature type="region of interest" description="Disordered" evidence="4">
    <location>
        <begin position="234"/>
        <end position="256"/>
    </location>
</feature>
<keyword evidence="6" id="KW-0251">Elongation factor</keyword>
<dbReference type="SUPFAM" id="SSF52540">
    <property type="entry name" value="P-loop containing nucleoside triphosphate hydrolases"/>
    <property type="match status" value="1"/>
</dbReference>
<keyword evidence="7" id="KW-1185">Reference proteome</keyword>
<dbReference type="EC" id="2.7.4.8" evidence="1"/>
<gene>
    <name evidence="6" type="ORF">BJ875DRAFT_277337</name>
</gene>
<evidence type="ECO:0000256" key="1">
    <source>
        <dbReference type="ARBA" id="ARBA00012961"/>
    </source>
</evidence>
<keyword evidence="3" id="KW-0067">ATP-binding</keyword>
<dbReference type="PANTHER" id="PTHR13265:SF0">
    <property type="entry name" value="HPR1"/>
    <property type="match status" value="1"/>
</dbReference>
<dbReference type="GO" id="GO:0000445">
    <property type="term" value="C:THO complex part of transcription export complex"/>
    <property type="evidence" value="ECO:0007669"/>
    <property type="project" value="TreeGrafter"/>
</dbReference>
<evidence type="ECO:0000313" key="6">
    <source>
        <dbReference type="EMBL" id="KAG9235274.1"/>
    </source>
</evidence>
<accession>A0A9P8C647</accession>
<dbReference type="InterPro" id="IPR008145">
    <property type="entry name" value="GK/Ca_channel_bsu"/>
</dbReference>
<evidence type="ECO:0000256" key="4">
    <source>
        <dbReference type="SAM" id="MobiDB-lite"/>
    </source>
</evidence>
<feature type="compositionally biased region" description="Polar residues" evidence="4">
    <location>
        <begin position="236"/>
        <end position="256"/>
    </location>
</feature>
<dbReference type="GO" id="GO:0006406">
    <property type="term" value="P:mRNA export from nucleus"/>
    <property type="evidence" value="ECO:0007669"/>
    <property type="project" value="TreeGrafter"/>
</dbReference>
<feature type="region of interest" description="Disordered" evidence="4">
    <location>
        <begin position="304"/>
        <end position="336"/>
    </location>
</feature>
<dbReference type="PROSITE" id="PS50052">
    <property type="entry name" value="GUANYLATE_KINASE_2"/>
    <property type="match status" value="1"/>
</dbReference>
<proteinExistence type="predicted"/>
<dbReference type="Gene3D" id="3.40.50.300">
    <property type="entry name" value="P-loop containing nucleotide triphosphate hydrolases"/>
    <property type="match status" value="1"/>
</dbReference>